<protein>
    <submittedName>
        <fullName evidence="1">Uncharacterized protein</fullName>
    </submittedName>
</protein>
<dbReference type="EMBL" id="CM037157">
    <property type="protein sequence ID" value="KAH7850046.1"/>
    <property type="molecule type" value="Genomic_DNA"/>
</dbReference>
<evidence type="ECO:0000313" key="2">
    <source>
        <dbReference type="Proteomes" id="UP000828048"/>
    </source>
</evidence>
<name>A0ACB7Y9N1_9ERIC</name>
<comment type="caution">
    <text evidence="1">The sequence shown here is derived from an EMBL/GenBank/DDBJ whole genome shotgun (WGS) entry which is preliminary data.</text>
</comment>
<accession>A0ACB7Y9N1</accession>
<keyword evidence="2" id="KW-1185">Reference proteome</keyword>
<evidence type="ECO:0000313" key="1">
    <source>
        <dbReference type="EMBL" id="KAH7850046.1"/>
    </source>
</evidence>
<gene>
    <name evidence="1" type="ORF">Vadar_027039</name>
</gene>
<proteinExistence type="predicted"/>
<sequence length="192" mass="20520">MAYFFAFTTCSSLPRQILSIHSQLTNPSACRGLPISSLHSSASASRFRLPKGQIVDTQYRKSSFKLMAAMGGNVDSSAVPKSASVETAHELVQAGHQYLDVRTPQEFTAGHAVGAINIPYLLYVGSGMSKNPKFLEEVSSHFKADDKIVVACQAGKRSLMAAKDLVSAGFTEVTDVVGGYSAWTEKGLPTVS</sequence>
<reference evidence="1 2" key="1">
    <citation type="journal article" date="2021" name="Hortic Res">
        <title>High-quality reference genome and annotation aids understanding of berry development for evergreen blueberry (Vaccinium darrowii).</title>
        <authorList>
            <person name="Yu J."/>
            <person name="Hulse-Kemp A.M."/>
            <person name="Babiker E."/>
            <person name="Staton M."/>
        </authorList>
    </citation>
    <scope>NUCLEOTIDE SEQUENCE [LARGE SCALE GENOMIC DNA]</scope>
    <source>
        <strain evidence="2">cv. NJ 8807/NJ 8810</strain>
        <tissue evidence="1">Young leaf</tissue>
    </source>
</reference>
<dbReference type="Proteomes" id="UP000828048">
    <property type="component" value="Chromosome 7"/>
</dbReference>
<organism evidence="1 2">
    <name type="scientific">Vaccinium darrowii</name>
    <dbReference type="NCBI Taxonomy" id="229202"/>
    <lineage>
        <taxon>Eukaryota</taxon>
        <taxon>Viridiplantae</taxon>
        <taxon>Streptophyta</taxon>
        <taxon>Embryophyta</taxon>
        <taxon>Tracheophyta</taxon>
        <taxon>Spermatophyta</taxon>
        <taxon>Magnoliopsida</taxon>
        <taxon>eudicotyledons</taxon>
        <taxon>Gunneridae</taxon>
        <taxon>Pentapetalae</taxon>
        <taxon>asterids</taxon>
        <taxon>Ericales</taxon>
        <taxon>Ericaceae</taxon>
        <taxon>Vaccinioideae</taxon>
        <taxon>Vaccinieae</taxon>
        <taxon>Vaccinium</taxon>
    </lineage>
</organism>